<evidence type="ECO:0000313" key="2">
    <source>
        <dbReference type="EMBL" id="QNP30219.1"/>
    </source>
</evidence>
<dbReference type="Proteomes" id="UP000516013">
    <property type="component" value="Chromosome"/>
</dbReference>
<accession>A0A7H0F2F3</accession>
<dbReference type="AlphaFoldDB" id="A0A7H0F2F3"/>
<keyword evidence="3" id="KW-1185">Reference proteome</keyword>
<reference evidence="2 3" key="1">
    <citation type="submission" date="2020-08" db="EMBL/GenBank/DDBJ databases">
        <title>Complete genome sequence of Raphidiopsis curvispora isolated from drinking water reservoir in South Korea.</title>
        <authorList>
            <person name="Jeong J."/>
        </authorList>
    </citation>
    <scope>NUCLEOTIDE SEQUENCE [LARGE SCALE GENOMIC DNA]</scope>
    <source>
        <strain evidence="2 3">GIHE-G1</strain>
    </source>
</reference>
<proteinExistence type="predicted"/>
<feature type="region of interest" description="Disordered" evidence="1">
    <location>
        <begin position="1"/>
        <end position="56"/>
    </location>
</feature>
<name>A0A7H0F2F3_9CYAN</name>
<evidence type="ECO:0000313" key="3">
    <source>
        <dbReference type="Proteomes" id="UP000516013"/>
    </source>
</evidence>
<dbReference type="KEGG" id="ccur:IAR63_03900"/>
<organism evidence="2 3">
    <name type="scientific">Cylindrospermopsis curvispora GIHE-G1</name>
    <dbReference type="NCBI Taxonomy" id="2666332"/>
    <lineage>
        <taxon>Bacteria</taxon>
        <taxon>Bacillati</taxon>
        <taxon>Cyanobacteriota</taxon>
        <taxon>Cyanophyceae</taxon>
        <taxon>Nostocales</taxon>
        <taxon>Aphanizomenonaceae</taxon>
        <taxon>Cylindrospermopsis</taxon>
    </lineage>
</organism>
<gene>
    <name evidence="2" type="ORF">IAR63_03900</name>
</gene>
<dbReference type="GeneID" id="92781733"/>
<evidence type="ECO:0000256" key="1">
    <source>
        <dbReference type="SAM" id="MobiDB-lite"/>
    </source>
</evidence>
<dbReference type="EMBL" id="CP060822">
    <property type="protein sequence ID" value="QNP30219.1"/>
    <property type="molecule type" value="Genomic_DNA"/>
</dbReference>
<sequence length="56" mass="6540">MAKRRNPKKEKALRNQAYARKFRKRTTTGKMQRRFQQRPSKGEDDETVAAAMDAAD</sequence>
<protein>
    <submittedName>
        <fullName evidence="2">Uncharacterized protein</fullName>
    </submittedName>
</protein>
<dbReference type="RefSeq" id="WP_006276561.1">
    <property type="nucleotide sequence ID" value="NZ_CP060822.1"/>
</dbReference>
<feature type="compositionally biased region" description="Basic residues" evidence="1">
    <location>
        <begin position="20"/>
        <end position="36"/>
    </location>
</feature>